<sequence length="152" mass="16366">MAEPDAPSLVEALNTALASEHAAVHGYGFVGATAEEPDRGHAATALDEHRHWRDALRDAVLDQGAEPVPAEPGYPLPTDEGGSPDEVDLRVFATELERDVCEAYLQLAAATDETVRTLACIALQEATVRRLQWEPTPTLPAFPGYPEQDQPA</sequence>
<dbReference type="EMBL" id="JAVLVT010000003">
    <property type="protein sequence ID" value="MDS1270560.1"/>
    <property type="molecule type" value="Genomic_DNA"/>
</dbReference>
<organism evidence="3 4">
    <name type="scientific">Lipingzhangella rawalii</name>
    <dbReference type="NCBI Taxonomy" id="2055835"/>
    <lineage>
        <taxon>Bacteria</taxon>
        <taxon>Bacillati</taxon>
        <taxon>Actinomycetota</taxon>
        <taxon>Actinomycetes</taxon>
        <taxon>Streptosporangiales</taxon>
        <taxon>Nocardiopsidaceae</taxon>
        <taxon>Lipingzhangella</taxon>
    </lineage>
</organism>
<dbReference type="InterPro" id="IPR009078">
    <property type="entry name" value="Ferritin-like_SF"/>
</dbReference>
<dbReference type="CDD" id="cd00657">
    <property type="entry name" value="Ferritin_like"/>
    <property type="match status" value="1"/>
</dbReference>
<dbReference type="RefSeq" id="WP_310912060.1">
    <property type="nucleotide sequence ID" value="NZ_JAVLVT010000003.1"/>
</dbReference>
<reference evidence="4" key="1">
    <citation type="submission" date="2023-07" db="EMBL/GenBank/DDBJ databases">
        <title>Novel species in the genus Lipingzhangella isolated from Sambhar Salt Lake.</title>
        <authorList>
            <person name="Jiya N."/>
            <person name="Kajale S."/>
            <person name="Sharma A."/>
        </authorList>
    </citation>
    <scope>NUCLEOTIDE SEQUENCE [LARGE SCALE GENOMIC DNA]</scope>
    <source>
        <strain evidence="4">LS1_29</strain>
    </source>
</reference>
<dbReference type="InterPro" id="IPR012347">
    <property type="entry name" value="Ferritin-like"/>
</dbReference>
<evidence type="ECO:0000313" key="3">
    <source>
        <dbReference type="EMBL" id="MDS1270560.1"/>
    </source>
</evidence>
<dbReference type="Proteomes" id="UP001250214">
    <property type="component" value="Unassembled WGS sequence"/>
</dbReference>
<proteinExistence type="predicted"/>
<evidence type="ECO:0000256" key="1">
    <source>
        <dbReference type="SAM" id="MobiDB-lite"/>
    </source>
</evidence>
<evidence type="ECO:0000259" key="2">
    <source>
        <dbReference type="Pfam" id="PF14530"/>
    </source>
</evidence>
<dbReference type="Gene3D" id="1.20.1260.10">
    <property type="match status" value="1"/>
</dbReference>
<accession>A0ABU2H6V7</accession>
<keyword evidence="4" id="KW-1185">Reference proteome</keyword>
<comment type="caution">
    <text evidence="3">The sequence shown here is derived from an EMBL/GenBank/DDBJ whole genome shotgun (WGS) entry which is preliminary data.</text>
</comment>
<evidence type="ECO:0000313" key="4">
    <source>
        <dbReference type="Proteomes" id="UP001250214"/>
    </source>
</evidence>
<name>A0ABU2H6V7_9ACTN</name>
<dbReference type="InterPro" id="IPR029447">
    <property type="entry name" value="DUF4439"/>
</dbReference>
<dbReference type="SUPFAM" id="SSF47240">
    <property type="entry name" value="Ferritin-like"/>
    <property type="match status" value="1"/>
</dbReference>
<protein>
    <submittedName>
        <fullName evidence="3">Ferritin-like domain-containing protein</fullName>
    </submittedName>
</protein>
<gene>
    <name evidence="3" type="ORF">RIF23_09650</name>
</gene>
<dbReference type="Pfam" id="PF14530">
    <property type="entry name" value="DUF4439"/>
    <property type="match status" value="1"/>
</dbReference>
<feature type="region of interest" description="Disordered" evidence="1">
    <location>
        <begin position="63"/>
        <end position="86"/>
    </location>
</feature>
<feature type="domain" description="DUF4439" evidence="2">
    <location>
        <begin position="12"/>
        <end position="147"/>
    </location>
</feature>